<organism evidence="1 2">
    <name type="scientific">Geodia barretti</name>
    <name type="common">Barrett's horny sponge</name>
    <dbReference type="NCBI Taxonomy" id="519541"/>
    <lineage>
        <taxon>Eukaryota</taxon>
        <taxon>Metazoa</taxon>
        <taxon>Porifera</taxon>
        <taxon>Demospongiae</taxon>
        <taxon>Heteroscleromorpha</taxon>
        <taxon>Tetractinellida</taxon>
        <taxon>Astrophorina</taxon>
        <taxon>Geodiidae</taxon>
        <taxon>Geodia</taxon>
    </lineage>
</organism>
<gene>
    <name evidence="1" type="ORF">GBAR_LOCUS29993</name>
</gene>
<name>A0AA35TW27_GEOBA</name>
<dbReference type="AlphaFoldDB" id="A0AA35TW27"/>
<keyword evidence="2" id="KW-1185">Reference proteome</keyword>
<protein>
    <submittedName>
        <fullName evidence="1">Uncharacterized protein</fullName>
    </submittedName>
</protein>
<comment type="caution">
    <text evidence="1">The sequence shown here is derived from an EMBL/GenBank/DDBJ whole genome shotgun (WGS) entry which is preliminary data.</text>
</comment>
<dbReference type="EMBL" id="CASHTH010004230">
    <property type="protein sequence ID" value="CAI8054963.1"/>
    <property type="molecule type" value="Genomic_DNA"/>
</dbReference>
<dbReference type="Proteomes" id="UP001174909">
    <property type="component" value="Unassembled WGS sequence"/>
</dbReference>
<proteinExistence type="predicted"/>
<reference evidence="1" key="1">
    <citation type="submission" date="2023-03" db="EMBL/GenBank/DDBJ databases">
        <authorList>
            <person name="Steffen K."/>
            <person name="Cardenas P."/>
        </authorList>
    </citation>
    <scope>NUCLEOTIDE SEQUENCE</scope>
</reference>
<evidence type="ECO:0000313" key="1">
    <source>
        <dbReference type="EMBL" id="CAI8054963.1"/>
    </source>
</evidence>
<sequence length="75" mass="8315">MEVGRWTLPLQEILTPVAFTGRKLTPAGLSVGMTLKLAFITPEKPCDAKRKKMELWTAVSGLLALISRAYHNFSL</sequence>
<evidence type="ECO:0000313" key="2">
    <source>
        <dbReference type="Proteomes" id="UP001174909"/>
    </source>
</evidence>
<accession>A0AA35TW27</accession>